<dbReference type="Proteomes" id="UP000054266">
    <property type="component" value="Unassembled WGS sequence"/>
</dbReference>
<evidence type="ECO:0000256" key="2">
    <source>
        <dbReference type="ARBA" id="ARBA00004141"/>
    </source>
</evidence>
<dbReference type="PROSITE" id="PS50089">
    <property type="entry name" value="ZF_RING_2"/>
    <property type="match status" value="1"/>
</dbReference>
<name>A0A0D2F7Y9_9EURO</name>
<evidence type="ECO:0000256" key="4">
    <source>
        <dbReference type="ARBA" id="ARBA00012483"/>
    </source>
</evidence>
<comment type="pathway">
    <text evidence="3">Protein modification; protein ubiquitination.</text>
</comment>
<feature type="domain" description="RING-type" evidence="16">
    <location>
        <begin position="33"/>
        <end position="80"/>
    </location>
</feature>
<dbReference type="SMART" id="SM00744">
    <property type="entry name" value="RINGv"/>
    <property type="match status" value="1"/>
</dbReference>
<dbReference type="CDD" id="cd16702">
    <property type="entry name" value="RING_CH-C4HC3_MARCH6"/>
    <property type="match status" value="1"/>
</dbReference>
<feature type="transmembrane region" description="Helical" evidence="15">
    <location>
        <begin position="756"/>
        <end position="773"/>
    </location>
</feature>
<dbReference type="HOGENOM" id="CLU_001266_1_0_1"/>
<evidence type="ECO:0000256" key="5">
    <source>
        <dbReference type="ARBA" id="ARBA00022679"/>
    </source>
</evidence>
<keyword evidence="8 13" id="KW-0863">Zinc-finger</keyword>
<feature type="transmembrane region" description="Helical" evidence="15">
    <location>
        <begin position="1272"/>
        <end position="1295"/>
    </location>
</feature>
<dbReference type="Gene3D" id="3.30.40.10">
    <property type="entry name" value="Zinc/RING finger domain, C3HC4 (zinc finger)"/>
    <property type="match status" value="1"/>
</dbReference>
<organism evidence="18 19">
    <name type="scientific">Phialophora macrospora</name>
    <dbReference type="NCBI Taxonomy" id="1851006"/>
    <lineage>
        <taxon>Eukaryota</taxon>
        <taxon>Fungi</taxon>
        <taxon>Dikarya</taxon>
        <taxon>Ascomycota</taxon>
        <taxon>Pezizomycotina</taxon>
        <taxon>Eurotiomycetes</taxon>
        <taxon>Chaetothyriomycetidae</taxon>
        <taxon>Chaetothyriales</taxon>
        <taxon>Herpotrichiellaceae</taxon>
        <taxon>Phialophora</taxon>
    </lineage>
</organism>
<keyword evidence="12 15" id="KW-0472">Membrane</keyword>
<keyword evidence="5" id="KW-0808">Transferase</keyword>
<evidence type="ECO:0000256" key="9">
    <source>
        <dbReference type="ARBA" id="ARBA00022786"/>
    </source>
</evidence>
<evidence type="ECO:0000256" key="15">
    <source>
        <dbReference type="SAM" id="Phobius"/>
    </source>
</evidence>
<dbReference type="FunFam" id="3.30.40.10:FF:000287">
    <property type="entry name" value="RING finger membrane protein"/>
    <property type="match status" value="1"/>
</dbReference>
<dbReference type="Pfam" id="PF12906">
    <property type="entry name" value="RINGv"/>
    <property type="match status" value="1"/>
</dbReference>
<evidence type="ECO:0000256" key="10">
    <source>
        <dbReference type="ARBA" id="ARBA00022833"/>
    </source>
</evidence>
<evidence type="ECO:0000256" key="1">
    <source>
        <dbReference type="ARBA" id="ARBA00000900"/>
    </source>
</evidence>
<dbReference type="PANTHER" id="PTHR13145">
    <property type="entry name" value="SSM4 PROTEIN"/>
    <property type="match status" value="1"/>
</dbReference>
<dbReference type="InterPro" id="IPR001841">
    <property type="entry name" value="Znf_RING"/>
</dbReference>
<feature type="region of interest" description="Disordered" evidence="14">
    <location>
        <begin position="415"/>
        <end position="439"/>
    </location>
</feature>
<dbReference type="GO" id="GO:0008270">
    <property type="term" value="F:zinc ion binding"/>
    <property type="evidence" value="ECO:0007669"/>
    <property type="project" value="UniProtKB-KW"/>
</dbReference>
<evidence type="ECO:0000256" key="3">
    <source>
        <dbReference type="ARBA" id="ARBA00004906"/>
    </source>
</evidence>
<evidence type="ECO:0000313" key="18">
    <source>
        <dbReference type="EMBL" id="KIW63015.1"/>
    </source>
</evidence>
<evidence type="ECO:0000256" key="7">
    <source>
        <dbReference type="ARBA" id="ARBA00022723"/>
    </source>
</evidence>
<reference evidence="18 19" key="1">
    <citation type="submission" date="2015-01" db="EMBL/GenBank/DDBJ databases">
        <title>The Genome Sequence of Capronia semiimmersa CBS27337.</title>
        <authorList>
            <consortium name="The Broad Institute Genomics Platform"/>
            <person name="Cuomo C."/>
            <person name="de Hoog S."/>
            <person name="Gorbushina A."/>
            <person name="Stielow B."/>
            <person name="Teixiera M."/>
            <person name="Abouelleil A."/>
            <person name="Chapman S.B."/>
            <person name="Priest M."/>
            <person name="Young S.K."/>
            <person name="Wortman J."/>
            <person name="Nusbaum C."/>
            <person name="Birren B."/>
        </authorList>
    </citation>
    <scope>NUCLEOTIDE SEQUENCE [LARGE SCALE GENOMIC DNA]</scope>
    <source>
        <strain evidence="18 19">CBS 27337</strain>
    </source>
</reference>
<feature type="transmembrane region" description="Helical" evidence="15">
    <location>
        <begin position="1356"/>
        <end position="1381"/>
    </location>
</feature>
<dbReference type="SUPFAM" id="SSF57850">
    <property type="entry name" value="RING/U-box"/>
    <property type="match status" value="1"/>
</dbReference>
<keyword evidence="9" id="KW-0833">Ubl conjugation pathway</keyword>
<feature type="transmembrane region" description="Helical" evidence="15">
    <location>
        <begin position="1029"/>
        <end position="1050"/>
    </location>
</feature>
<feature type="transmembrane region" description="Helical" evidence="15">
    <location>
        <begin position="702"/>
        <end position="723"/>
    </location>
</feature>
<evidence type="ECO:0000256" key="12">
    <source>
        <dbReference type="ARBA" id="ARBA00023136"/>
    </source>
</evidence>
<feature type="domain" description="RING-CH-type" evidence="17">
    <location>
        <begin position="25"/>
        <end position="86"/>
    </location>
</feature>
<feature type="transmembrane region" description="Helical" evidence="15">
    <location>
        <begin position="1091"/>
        <end position="1111"/>
    </location>
</feature>
<keyword evidence="10" id="KW-0862">Zinc</keyword>
<keyword evidence="11 15" id="KW-1133">Transmembrane helix</keyword>
<feature type="transmembrane region" description="Helical" evidence="15">
    <location>
        <begin position="979"/>
        <end position="999"/>
    </location>
</feature>
<sequence>MSLNPLEDSHPVGPNHGMTLKRSETNEEEQNYCRICRGEGTDAQPLYYPCKCSGSIKFVHQECLMEWLSHSQKKYCELCKTSFRFTKLYNHSMPARLPFPLFISKLARHGVRELARWTRYLLVGIIWTCFLPWCIRQVWRGFLWLADGSAPSHPGVEVAAGVISNTTAAGSAARASQTLIANFTVPDYLERIPLVFPPMLLSLGDIARVVMSQGLIGRTVGFFLSIFIPRLRQAAGTGGDQDFAAETAEMSIRPPSLLSDVEFISAWSGSRLVNNATVDVVEGQLICVLLVTAFILVFLIREWVINQQPILNMPDPDALDNPPQERQAENERPRIGRLRPRNRRQGGEANVADEGDAMDPAARPIAVPRRRRALTDDNILNDTGNEIERPVPLTRSQSLLASTEDTGDAYLDEAVGESSATADETESRPVRRHSVSSHRTLDDSFLTTLGTQTIDAGSFDSSPIEAQGAVPLQFAFGGAGPVQLQPDLQQYLAQMETDSAEPLGRRVAFVQNHDSIDEPAHPSGRSDARDHATDSDGQVIPTPDSSNDTDFLHPRGEFHDTDLQEALFDNAPEIDAEEVAVPIDQEPIPDNSLIGRIAKWLWHTDVELDTQGATGARDSPHADTQDEERIVDDVDAEAPFVPVHNREAPQIPQLAAGVEAPLAEPREPNMFMGVDLNDAGDEAEDLDGVLELLGMEGPVFGMIQNVLFSFLLIIITLTMSFWFPYMWGKIALLFLSQPTLMLVRAPLFVLSRTADIVVDVIFFVVGLAGFLFSQPMKLMRAALSGLSPSLGHIIDTAAIEGFTLDLSQKSGTRLERTLTAAVLGLRPDVPNFSMQSHHALISLKNHLRDALHGTAVVVVQVQKTLTSDRPISGTILVSLRQALKSAVEVLKKLPQVKEVASNLVGLLFADLSAEPTQSVDELDPSLAEWNNQDRILTIILGYALFAVAGIVFLEVAHLVLGLKDNEKVEGYFADSLRQAGGVMKVIVIIGIEMLVFPLYCGLLLDLALLPLFANATVASRIAFMTQTPLTGVFIHWFIGTCYMFHFALFVSICRKIMRKGVLYFIRDPDDPTFHPVRDVLERPVPAQLGKIAFSALVYGGLVTLCLGGVVWSIDWVGGVLPIRWSTPEPRLAFPVDIVFYNFLLPFILRKAEPSKKISAMYRWWFRGCARSLRLTNFLFGEERREEQYTHPSGFPWRLLTKDGTTDPQRDGIYVRAPASDSVRIAKGRNVFLEVTEQNERVDGLPDPDFGMHGKKDPQFTKLYLPPSFRSRITTFIVLLWLFAAATGVTFTIGPLLVGRKVTQLLAQSDRPPNDLYAFTVGVHIFAAAGYAIAYAKPARDYLRAKVNSSGQQILGSFLHGLGLAYLSIFTTIVLPFGMALVTELYIHMPVFDMLELVYQEKARDASTSTSAAGSTDNKRLPGATIFILQSWTIGLLYLKLLFRVLNHAVRPTSRPARALRAIIRNGIFHADIPLASRAFVLPVSTVCLVLLLFPLAYMKLIITVFRVHDTERQMRMYRFAYPLFLWMMVCYAGAMFMRTKMEKWRVMIRDEVYLLGERLHNFQEPKPKVREINGSSSKGKEKVL</sequence>
<dbReference type="Pfam" id="PF23113">
    <property type="entry name" value="MARCHF6_C"/>
    <property type="match status" value="1"/>
</dbReference>
<dbReference type="STRING" id="5601.A0A0D2F7Y9"/>
<keyword evidence="6 15" id="KW-0812">Transmembrane</keyword>
<comment type="subcellular location">
    <subcellularLocation>
        <location evidence="2">Membrane</location>
        <topology evidence="2">Multi-pass membrane protein</topology>
    </subcellularLocation>
</comment>
<evidence type="ECO:0000256" key="11">
    <source>
        <dbReference type="ARBA" id="ARBA00022989"/>
    </source>
</evidence>
<comment type="catalytic activity">
    <reaction evidence="1">
        <text>S-ubiquitinyl-[E2 ubiquitin-conjugating enzyme]-L-cysteine + [acceptor protein]-L-lysine = [E2 ubiquitin-conjugating enzyme]-L-cysteine + N(6)-ubiquitinyl-[acceptor protein]-L-lysine.</text>
        <dbReference type="EC" id="2.3.2.27"/>
    </reaction>
</comment>
<dbReference type="GO" id="GO:0036503">
    <property type="term" value="P:ERAD pathway"/>
    <property type="evidence" value="ECO:0007669"/>
    <property type="project" value="TreeGrafter"/>
</dbReference>
<feature type="transmembrane region" description="Helical" evidence="15">
    <location>
        <begin position="1478"/>
        <end position="1498"/>
    </location>
</feature>
<evidence type="ECO:0000313" key="19">
    <source>
        <dbReference type="Proteomes" id="UP000054266"/>
    </source>
</evidence>
<evidence type="ECO:0000256" key="14">
    <source>
        <dbReference type="SAM" id="MobiDB-lite"/>
    </source>
</evidence>
<feature type="transmembrane region" description="Helical" evidence="15">
    <location>
        <begin position="1423"/>
        <end position="1442"/>
    </location>
</feature>
<dbReference type="GO" id="GO:0005789">
    <property type="term" value="C:endoplasmic reticulum membrane"/>
    <property type="evidence" value="ECO:0007669"/>
    <property type="project" value="TreeGrafter"/>
</dbReference>
<feature type="region of interest" description="Disordered" evidence="14">
    <location>
        <begin position="314"/>
        <end position="400"/>
    </location>
</feature>
<dbReference type="GO" id="GO:0061630">
    <property type="term" value="F:ubiquitin protein ligase activity"/>
    <property type="evidence" value="ECO:0007669"/>
    <property type="project" value="UniProtKB-EC"/>
</dbReference>
<dbReference type="PANTHER" id="PTHR13145:SF0">
    <property type="entry name" value="E3 UBIQUITIN-PROTEIN LIGASE MARCHF6"/>
    <property type="match status" value="1"/>
</dbReference>
<dbReference type="InterPro" id="IPR013083">
    <property type="entry name" value="Znf_RING/FYVE/PHD"/>
</dbReference>
<feature type="compositionally biased region" description="Basic and acidic residues" evidence="14">
    <location>
        <begin position="515"/>
        <end position="534"/>
    </location>
</feature>
<feature type="transmembrane region" description="Helical" evidence="15">
    <location>
        <begin position="1131"/>
        <end position="1148"/>
    </location>
</feature>
<keyword evidence="19" id="KW-1185">Reference proteome</keyword>
<evidence type="ECO:0000256" key="8">
    <source>
        <dbReference type="ARBA" id="ARBA00022771"/>
    </source>
</evidence>
<feature type="compositionally biased region" description="Basic residues" evidence="14">
    <location>
        <begin position="335"/>
        <end position="344"/>
    </location>
</feature>
<evidence type="ECO:0000259" key="17">
    <source>
        <dbReference type="PROSITE" id="PS51292"/>
    </source>
</evidence>
<evidence type="ECO:0000256" key="13">
    <source>
        <dbReference type="PROSITE-ProRule" id="PRU00175"/>
    </source>
</evidence>
<evidence type="ECO:0000256" key="6">
    <source>
        <dbReference type="ARBA" id="ARBA00022692"/>
    </source>
</evidence>
<feature type="region of interest" description="Disordered" evidence="14">
    <location>
        <begin position="1"/>
        <end position="24"/>
    </location>
</feature>
<dbReference type="InterPro" id="IPR011016">
    <property type="entry name" value="Znf_RING-CH"/>
</dbReference>
<feature type="transmembrane region" description="Helical" evidence="15">
    <location>
        <begin position="1518"/>
        <end position="1537"/>
    </location>
</feature>
<accession>A0A0D2F7Y9</accession>
<dbReference type="EMBL" id="KN846962">
    <property type="protein sequence ID" value="KIW63015.1"/>
    <property type="molecule type" value="Genomic_DNA"/>
</dbReference>
<dbReference type="InterPro" id="IPR056521">
    <property type="entry name" value="MARCHF6-like_C"/>
</dbReference>
<feature type="transmembrane region" description="Helical" evidence="15">
    <location>
        <begin position="1315"/>
        <end position="1335"/>
    </location>
</feature>
<keyword evidence="7" id="KW-0479">Metal-binding</keyword>
<feature type="transmembrane region" description="Helical" evidence="15">
    <location>
        <begin position="935"/>
        <end position="959"/>
    </location>
</feature>
<evidence type="ECO:0000259" key="16">
    <source>
        <dbReference type="PROSITE" id="PS50089"/>
    </source>
</evidence>
<proteinExistence type="predicted"/>
<dbReference type="EC" id="2.3.2.27" evidence="4"/>
<gene>
    <name evidence="18" type="ORF">PV04_09897</name>
</gene>
<feature type="region of interest" description="Disordered" evidence="14">
    <location>
        <begin position="515"/>
        <end position="556"/>
    </location>
</feature>
<protein>
    <recommendedName>
        <fullName evidence="4">RING-type E3 ubiquitin transferase</fullName>
        <ecNumber evidence="4">2.3.2.27</ecNumber>
    </recommendedName>
</protein>
<dbReference type="PROSITE" id="PS51292">
    <property type="entry name" value="ZF_RING_CH"/>
    <property type="match status" value="1"/>
</dbReference>